<sequence length="231" mass="26681">MGLSNYNKYFFTITVFLLLIIVFTPKIYANPKNGSNVPDDIIFFDEEKNQYSLDQFEGKTILLVFWATWSANCVKEMPDLDTLQKDFRKLPFSVIPVSEDYQDVKVIIEYYKSYQIRYLPIYQDYRNQLFKALGVISLPTSILIDPNGKIVTSFIGNTNWYDEKIRETILSAIPGNYPEPKNSYNGQSLNKPAKPLQPIKKGTVKDLINPLEAPVEETPKDNNEQDNERSK</sequence>
<feature type="compositionally biased region" description="Basic and acidic residues" evidence="1">
    <location>
        <begin position="217"/>
        <end position="231"/>
    </location>
</feature>
<dbReference type="RefSeq" id="WP_231289180.1">
    <property type="nucleotide sequence ID" value="NZ_LAOI01000001.1"/>
</dbReference>
<gene>
    <name evidence="3" type="ORF">RBEAN4_1130</name>
</gene>
<proteinExistence type="predicted"/>
<dbReference type="InterPro" id="IPR013740">
    <property type="entry name" value="Redoxin"/>
</dbReference>
<dbReference type="CDD" id="cd02966">
    <property type="entry name" value="TlpA_like_family"/>
    <property type="match status" value="1"/>
</dbReference>
<organism evidence="3 4">
    <name type="scientific">Rickettsia bellii str. RML An4</name>
    <dbReference type="NCBI Taxonomy" id="1359193"/>
    <lineage>
        <taxon>Bacteria</taxon>
        <taxon>Pseudomonadati</taxon>
        <taxon>Pseudomonadota</taxon>
        <taxon>Alphaproteobacteria</taxon>
        <taxon>Rickettsiales</taxon>
        <taxon>Rickettsiaceae</taxon>
        <taxon>Rickettsieae</taxon>
        <taxon>Rickettsia</taxon>
        <taxon>belli group</taxon>
    </lineage>
</organism>
<comment type="caution">
    <text evidence="3">The sequence shown here is derived from an EMBL/GenBank/DDBJ whole genome shotgun (WGS) entry which is preliminary data.</text>
</comment>
<feature type="domain" description="Thioredoxin" evidence="2">
    <location>
        <begin position="31"/>
        <end position="174"/>
    </location>
</feature>
<dbReference type="InterPro" id="IPR050553">
    <property type="entry name" value="Thioredoxin_ResA/DsbE_sf"/>
</dbReference>
<protein>
    <submittedName>
        <fullName evidence="3">AhpC/TSA family protein</fullName>
    </submittedName>
</protein>
<dbReference type="InterPro" id="IPR036249">
    <property type="entry name" value="Thioredoxin-like_sf"/>
</dbReference>
<evidence type="ECO:0000256" key="1">
    <source>
        <dbReference type="SAM" id="MobiDB-lite"/>
    </source>
</evidence>
<accession>A0A0F3QC72</accession>
<dbReference type="PATRIC" id="fig|1359193.3.peg.1091"/>
<dbReference type="InterPro" id="IPR013766">
    <property type="entry name" value="Thioredoxin_domain"/>
</dbReference>
<dbReference type="Proteomes" id="UP000033661">
    <property type="component" value="Unassembled WGS sequence"/>
</dbReference>
<dbReference type="EMBL" id="LAOI01000001">
    <property type="protein sequence ID" value="KJV90128.1"/>
    <property type="molecule type" value="Genomic_DNA"/>
</dbReference>
<dbReference type="GO" id="GO:0016491">
    <property type="term" value="F:oxidoreductase activity"/>
    <property type="evidence" value="ECO:0007669"/>
    <property type="project" value="InterPro"/>
</dbReference>
<dbReference type="PANTHER" id="PTHR42852">
    <property type="entry name" value="THIOL:DISULFIDE INTERCHANGE PROTEIN DSBE"/>
    <property type="match status" value="1"/>
</dbReference>
<keyword evidence="4" id="KW-1185">Reference proteome</keyword>
<reference evidence="3 4" key="1">
    <citation type="submission" date="2015-02" db="EMBL/GenBank/DDBJ databases">
        <title>Genome Sequencing of Rickettsiales.</title>
        <authorList>
            <person name="Daugherty S.C."/>
            <person name="Su Q."/>
            <person name="Abolude K."/>
            <person name="Beier-Sexton M."/>
            <person name="Carlyon J.A."/>
            <person name="Carter R."/>
            <person name="Day N.P."/>
            <person name="Dumler S.J."/>
            <person name="Dyachenko V."/>
            <person name="Godinez A."/>
            <person name="Kurtti T.J."/>
            <person name="Lichay M."/>
            <person name="Mullins K.E."/>
            <person name="Ott S."/>
            <person name="Pappas-Brown V."/>
            <person name="Paris D.H."/>
            <person name="Patel P."/>
            <person name="Richards A.L."/>
            <person name="Sadzewicz L."/>
            <person name="Sears K."/>
            <person name="Seidman D."/>
            <person name="Sengamalay N."/>
            <person name="Stenos J."/>
            <person name="Tallon L.J."/>
            <person name="Vincent G."/>
            <person name="Fraser C.M."/>
            <person name="Munderloh U."/>
            <person name="Dunning-Hotopp J.C."/>
        </authorList>
    </citation>
    <scope>NUCLEOTIDE SEQUENCE [LARGE SCALE GENOMIC DNA]</scope>
    <source>
        <strain evidence="3 4">RML An4</strain>
    </source>
</reference>
<evidence type="ECO:0000259" key="2">
    <source>
        <dbReference type="PROSITE" id="PS51352"/>
    </source>
</evidence>
<dbReference type="PROSITE" id="PS51352">
    <property type="entry name" value="THIOREDOXIN_2"/>
    <property type="match status" value="1"/>
</dbReference>
<dbReference type="Pfam" id="PF08534">
    <property type="entry name" value="Redoxin"/>
    <property type="match status" value="1"/>
</dbReference>
<name>A0A0F3QC72_RICBE</name>
<dbReference type="PANTHER" id="PTHR42852:SF13">
    <property type="entry name" value="PROTEIN DIPZ"/>
    <property type="match status" value="1"/>
</dbReference>
<dbReference type="Gene3D" id="3.40.30.10">
    <property type="entry name" value="Glutaredoxin"/>
    <property type="match status" value="1"/>
</dbReference>
<dbReference type="SUPFAM" id="SSF52833">
    <property type="entry name" value="Thioredoxin-like"/>
    <property type="match status" value="1"/>
</dbReference>
<dbReference type="AlphaFoldDB" id="A0A0F3QC72"/>
<evidence type="ECO:0000313" key="4">
    <source>
        <dbReference type="Proteomes" id="UP000033661"/>
    </source>
</evidence>
<evidence type="ECO:0000313" key="3">
    <source>
        <dbReference type="EMBL" id="KJV90128.1"/>
    </source>
</evidence>
<feature type="region of interest" description="Disordered" evidence="1">
    <location>
        <begin position="208"/>
        <end position="231"/>
    </location>
</feature>